<reference evidence="1 2" key="1">
    <citation type="submission" date="2015-11" db="EMBL/GenBank/DDBJ databases">
        <authorList>
            <consortium name="Pathogen Informatics"/>
        </authorList>
    </citation>
    <scope>NUCLEOTIDE SEQUENCE [LARGE SCALE GENOMIC DNA]</scope>
    <source>
        <strain evidence="1 2">006A-0059</strain>
    </source>
</reference>
<dbReference type="AlphaFoldDB" id="A0A0S4SSE0"/>
<gene>
    <name evidence="1" type="ORF">ERS686654_01910</name>
</gene>
<dbReference type="EMBL" id="FAVB01000005">
    <property type="protein sequence ID" value="CUU88665.1"/>
    <property type="molecule type" value="Genomic_DNA"/>
</dbReference>
<accession>A0A0S4SSE0</accession>
<evidence type="ECO:0000313" key="1">
    <source>
        <dbReference type="EMBL" id="CUU88665.1"/>
    </source>
</evidence>
<protein>
    <submittedName>
        <fullName evidence="1">ATP/GTP-binding protein</fullName>
    </submittedName>
</protein>
<name>A0A0S4SSE0_CAMHY</name>
<dbReference type="Proteomes" id="UP000052237">
    <property type="component" value="Unassembled WGS sequence"/>
</dbReference>
<keyword evidence="2" id="KW-1185">Reference proteome</keyword>
<comment type="caution">
    <text evidence="1">The sequence shown here is derived from an EMBL/GenBank/DDBJ whole genome shotgun (WGS) entry which is preliminary data.</text>
</comment>
<organism evidence="1 2">
    <name type="scientific">Campylobacter hyointestinalis subsp. hyointestinalis</name>
    <dbReference type="NCBI Taxonomy" id="91352"/>
    <lineage>
        <taxon>Bacteria</taxon>
        <taxon>Pseudomonadati</taxon>
        <taxon>Campylobacterota</taxon>
        <taxon>Epsilonproteobacteria</taxon>
        <taxon>Campylobacterales</taxon>
        <taxon>Campylobacteraceae</taxon>
        <taxon>Campylobacter</taxon>
    </lineage>
</organism>
<dbReference type="RefSeq" id="WP_059435420.1">
    <property type="nucleotide sequence ID" value="NZ_FAVB01000005.1"/>
</dbReference>
<evidence type="ECO:0000313" key="2">
    <source>
        <dbReference type="Proteomes" id="UP000052237"/>
    </source>
</evidence>
<proteinExistence type="predicted"/>
<sequence>MISNSYASSSLNNFDFKFKTSSGDEINLSMYDNKSLEYKKQSDKNTQTLELTLSRHFGYKFEFKSNGLSQQDKSEIAKALEDIAPKIDEFIKQTNENAPFSNDAITNLANSIKKDLPQIKNENQKNAISSSVLDLFDNLLKQNKANEKTLQSSKNLFDEILKQLQSFSIYA</sequence>